<proteinExistence type="predicted"/>
<reference evidence="6" key="1">
    <citation type="submission" date="2016-01" db="EMBL/GenBank/DDBJ databases">
        <authorList>
            <person name="Peeters C."/>
        </authorList>
    </citation>
    <scope>NUCLEOTIDE SEQUENCE</scope>
    <source>
        <strain evidence="6">LMG 29321</strain>
    </source>
</reference>
<keyword evidence="3" id="KW-0804">Transcription</keyword>
<dbReference type="Pfam" id="PF01614">
    <property type="entry name" value="IclR_C"/>
    <property type="match status" value="1"/>
</dbReference>
<dbReference type="PANTHER" id="PTHR30136:SF33">
    <property type="entry name" value="TRANSCRIPTIONAL REGULATORY PROTEIN"/>
    <property type="match status" value="1"/>
</dbReference>
<dbReference type="Pfam" id="PF09339">
    <property type="entry name" value="HTH_IclR"/>
    <property type="match status" value="1"/>
</dbReference>
<gene>
    <name evidence="6" type="ORF">AWB78_01376</name>
</gene>
<evidence type="ECO:0000256" key="2">
    <source>
        <dbReference type="ARBA" id="ARBA00023125"/>
    </source>
</evidence>
<dbReference type="InterPro" id="IPR036388">
    <property type="entry name" value="WH-like_DNA-bd_sf"/>
</dbReference>
<keyword evidence="1" id="KW-0805">Transcription regulation</keyword>
<dbReference type="PANTHER" id="PTHR30136">
    <property type="entry name" value="HELIX-TURN-HELIX TRANSCRIPTIONAL REGULATOR, ICLR FAMILY"/>
    <property type="match status" value="1"/>
</dbReference>
<keyword evidence="7" id="KW-1185">Reference proteome</keyword>
<dbReference type="Gene3D" id="1.10.10.10">
    <property type="entry name" value="Winged helix-like DNA-binding domain superfamily/Winged helix DNA-binding domain"/>
    <property type="match status" value="1"/>
</dbReference>
<dbReference type="EMBL" id="FCOX02000004">
    <property type="protein sequence ID" value="SAK53920.1"/>
    <property type="molecule type" value="Genomic_DNA"/>
</dbReference>
<dbReference type="Proteomes" id="UP000071859">
    <property type="component" value="Unassembled WGS sequence"/>
</dbReference>
<organism evidence="6 7">
    <name type="scientific">Caballeronia calidae</name>
    <dbReference type="NCBI Taxonomy" id="1777139"/>
    <lineage>
        <taxon>Bacteria</taxon>
        <taxon>Pseudomonadati</taxon>
        <taxon>Pseudomonadota</taxon>
        <taxon>Betaproteobacteria</taxon>
        <taxon>Burkholderiales</taxon>
        <taxon>Burkholderiaceae</taxon>
        <taxon>Caballeronia</taxon>
    </lineage>
</organism>
<name>A0A158A839_9BURK</name>
<dbReference type="InterPro" id="IPR036390">
    <property type="entry name" value="WH_DNA-bd_sf"/>
</dbReference>
<evidence type="ECO:0000256" key="1">
    <source>
        <dbReference type="ARBA" id="ARBA00023015"/>
    </source>
</evidence>
<dbReference type="InterPro" id="IPR050707">
    <property type="entry name" value="HTH_MetabolicPath_Reg"/>
</dbReference>
<dbReference type="SMART" id="SM00346">
    <property type="entry name" value="HTH_ICLR"/>
    <property type="match status" value="1"/>
</dbReference>
<evidence type="ECO:0000259" key="4">
    <source>
        <dbReference type="PROSITE" id="PS51077"/>
    </source>
</evidence>
<evidence type="ECO:0000313" key="6">
    <source>
        <dbReference type="EMBL" id="SAK53920.1"/>
    </source>
</evidence>
<dbReference type="Gene3D" id="3.30.450.40">
    <property type="match status" value="1"/>
</dbReference>
<dbReference type="GO" id="GO:0003677">
    <property type="term" value="F:DNA binding"/>
    <property type="evidence" value="ECO:0007669"/>
    <property type="project" value="UniProtKB-KW"/>
</dbReference>
<feature type="domain" description="HTH iclR-type" evidence="4">
    <location>
        <begin position="25"/>
        <end position="87"/>
    </location>
</feature>
<sequence length="282" mass="30666">MTCLSPQSDRRNCHDLTMATDPQFVAALSHGIEILRCFSPDQPILTNSALARMAGMPRSSVSRLTYTLVKLGYLDYETDSGAYRLGLCVLPLQPAALAGMRIDEHIAPYVTELANQLDARVLLTTYENYSLTIVHGACPSPDIPTASLVGCEHPIPRRATGRACLAVSNSNEREKLLAHLAHGDEGRSAALHEESDRAVTSYRSEGYCTSLGEVRPGNNSISVMLNVPHLGRRMFLACGGPEHRIPESVLRGRVATSLMQTVANIERASARLSSRIDARASR</sequence>
<dbReference type="AlphaFoldDB" id="A0A158A839"/>
<dbReference type="PROSITE" id="PS51077">
    <property type="entry name" value="HTH_ICLR"/>
    <property type="match status" value="1"/>
</dbReference>
<dbReference type="InterPro" id="IPR005471">
    <property type="entry name" value="Tscrpt_reg_IclR_N"/>
</dbReference>
<dbReference type="InterPro" id="IPR014757">
    <property type="entry name" value="Tscrpt_reg_IclR_C"/>
</dbReference>
<dbReference type="InterPro" id="IPR029016">
    <property type="entry name" value="GAF-like_dom_sf"/>
</dbReference>
<dbReference type="PROSITE" id="PS51078">
    <property type="entry name" value="ICLR_ED"/>
    <property type="match status" value="1"/>
</dbReference>
<dbReference type="SUPFAM" id="SSF46785">
    <property type="entry name" value="Winged helix' DNA-binding domain"/>
    <property type="match status" value="1"/>
</dbReference>
<feature type="domain" description="IclR-ED" evidence="5">
    <location>
        <begin position="88"/>
        <end position="278"/>
    </location>
</feature>
<evidence type="ECO:0000256" key="3">
    <source>
        <dbReference type="ARBA" id="ARBA00023163"/>
    </source>
</evidence>
<protein>
    <submittedName>
        <fullName evidence="6">IclR family transcriptional regulator</fullName>
    </submittedName>
</protein>
<dbReference type="GO" id="GO:0045892">
    <property type="term" value="P:negative regulation of DNA-templated transcription"/>
    <property type="evidence" value="ECO:0007669"/>
    <property type="project" value="TreeGrafter"/>
</dbReference>
<evidence type="ECO:0000313" key="7">
    <source>
        <dbReference type="Proteomes" id="UP000071859"/>
    </source>
</evidence>
<accession>A0A158A839</accession>
<dbReference type="SUPFAM" id="SSF55781">
    <property type="entry name" value="GAF domain-like"/>
    <property type="match status" value="1"/>
</dbReference>
<dbReference type="GO" id="GO:0003700">
    <property type="term" value="F:DNA-binding transcription factor activity"/>
    <property type="evidence" value="ECO:0007669"/>
    <property type="project" value="TreeGrafter"/>
</dbReference>
<evidence type="ECO:0000259" key="5">
    <source>
        <dbReference type="PROSITE" id="PS51078"/>
    </source>
</evidence>
<comment type="caution">
    <text evidence="6">The sequence shown here is derived from an EMBL/GenBank/DDBJ whole genome shotgun (WGS) entry which is preliminary data.</text>
</comment>
<keyword evidence="2" id="KW-0238">DNA-binding</keyword>